<comment type="caution">
    <text evidence="1">The sequence shown here is derived from an EMBL/GenBank/DDBJ whole genome shotgun (WGS) entry which is preliminary data.</text>
</comment>
<reference evidence="1" key="1">
    <citation type="submission" date="2018-04" db="EMBL/GenBank/DDBJ databases">
        <title>Draft Genome Sequences of Chryseobacterium lactis NCTC11390T isolated from milk, Chryseobacterium oncorhynchi 701B-08T from rainbow trout, and Chryseobacterium viscerum 687B-08T from diseased fish.</title>
        <authorList>
            <person name="Jeong J.-J."/>
            <person name="Lee Y.J."/>
            <person name="Pathiraja D."/>
            <person name="Park B."/>
            <person name="Choi I.-G."/>
            <person name="Kim K.D."/>
        </authorList>
    </citation>
    <scope>NUCLEOTIDE SEQUENCE [LARGE SCALE GENOMIC DNA]</scope>
    <source>
        <strain evidence="1">701B-08</strain>
    </source>
</reference>
<accession>A0A316WLJ0</accession>
<name>A0A316WLJ0_9FLAO</name>
<evidence type="ECO:0000313" key="1">
    <source>
        <dbReference type="EMBL" id="PWN62291.1"/>
    </source>
</evidence>
<gene>
    <name evidence="1" type="ORF">C1638_017515</name>
</gene>
<keyword evidence="2" id="KW-1185">Reference proteome</keyword>
<dbReference type="AlphaFoldDB" id="A0A316WLJ0"/>
<protein>
    <submittedName>
        <fullName evidence="1">Uncharacterized protein</fullName>
    </submittedName>
</protein>
<dbReference type="RefSeq" id="WP_109623115.1">
    <property type="nucleotide sequence ID" value="NZ_PPEI02000005.1"/>
</dbReference>
<dbReference type="EMBL" id="PPEI02000005">
    <property type="protein sequence ID" value="PWN62291.1"/>
    <property type="molecule type" value="Genomic_DNA"/>
</dbReference>
<evidence type="ECO:0000313" key="2">
    <source>
        <dbReference type="Proteomes" id="UP000236182"/>
    </source>
</evidence>
<dbReference type="Proteomes" id="UP000236182">
    <property type="component" value="Unassembled WGS sequence"/>
</dbReference>
<organism evidence="1 2">
    <name type="scientific">Chryseobacterium oncorhynchi</name>
    <dbReference type="NCBI Taxonomy" id="741074"/>
    <lineage>
        <taxon>Bacteria</taxon>
        <taxon>Pseudomonadati</taxon>
        <taxon>Bacteroidota</taxon>
        <taxon>Flavobacteriia</taxon>
        <taxon>Flavobacteriales</taxon>
        <taxon>Weeksellaceae</taxon>
        <taxon>Chryseobacterium group</taxon>
        <taxon>Chryseobacterium</taxon>
    </lineage>
</organism>
<proteinExistence type="predicted"/>
<sequence>MEKDHSKNMITQNIEALENSEHFNEVIKKFGNVGVTVEDLKAFAIRMSLAFQNHTDELKKISSSAETATLLVKKIGIVTENNSFPTNGVNPFYRQHQNKRKWK</sequence>